<keyword evidence="1" id="KW-1133">Transmembrane helix</keyword>
<reference evidence="2" key="1">
    <citation type="submission" date="2014-09" db="EMBL/GenBank/DDBJ databases">
        <authorList>
            <person name="Magalhaes I.L.F."/>
            <person name="Oliveira U."/>
            <person name="Santos F.R."/>
            <person name="Vidigal T.H.D.A."/>
            <person name="Brescovit A.D."/>
            <person name="Santos A.J."/>
        </authorList>
    </citation>
    <scope>NUCLEOTIDE SEQUENCE</scope>
    <source>
        <tissue evidence="2">Shoot tissue taken approximately 20 cm above the soil surface</tissue>
    </source>
</reference>
<dbReference type="AlphaFoldDB" id="A0A0A9FKH7"/>
<sequence length="37" mass="4060">MSPFSPLCFTSVRFVLYLGICIGFLTLSDGDASFVVR</sequence>
<name>A0A0A9FKH7_ARUDO</name>
<dbReference type="EMBL" id="GBRH01186167">
    <property type="protein sequence ID" value="JAE11729.1"/>
    <property type="molecule type" value="Transcribed_RNA"/>
</dbReference>
<keyword evidence="1" id="KW-0472">Membrane</keyword>
<organism evidence="2">
    <name type="scientific">Arundo donax</name>
    <name type="common">Giant reed</name>
    <name type="synonym">Donax arundinaceus</name>
    <dbReference type="NCBI Taxonomy" id="35708"/>
    <lineage>
        <taxon>Eukaryota</taxon>
        <taxon>Viridiplantae</taxon>
        <taxon>Streptophyta</taxon>
        <taxon>Embryophyta</taxon>
        <taxon>Tracheophyta</taxon>
        <taxon>Spermatophyta</taxon>
        <taxon>Magnoliopsida</taxon>
        <taxon>Liliopsida</taxon>
        <taxon>Poales</taxon>
        <taxon>Poaceae</taxon>
        <taxon>PACMAD clade</taxon>
        <taxon>Arundinoideae</taxon>
        <taxon>Arundineae</taxon>
        <taxon>Arundo</taxon>
    </lineage>
</organism>
<proteinExistence type="predicted"/>
<evidence type="ECO:0000313" key="2">
    <source>
        <dbReference type="EMBL" id="JAE11729.1"/>
    </source>
</evidence>
<reference evidence="2" key="2">
    <citation type="journal article" date="2015" name="Data Brief">
        <title>Shoot transcriptome of the giant reed, Arundo donax.</title>
        <authorList>
            <person name="Barrero R.A."/>
            <person name="Guerrero F.D."/>
            <person name="Moolhuijzen P."/>
            <person name="Goolsby J.A."/>
            <person name="Tidwell J."/>
            <person name="Bellgard S.E."/>
            <person name="Bellgard M.I."/>
        </authorList>
    </citation>
    <scope>NUCLEOTIDE SEQUENCE</scope>
    <source>
        <tissue evidence="2">Shoot tissue taken approximately 20 cm above the soil surface</tissue>
    </source>
</reference>
<accession>A0A0A9FKH7</accession>
<evidence type="ECO:0000256" key="1">
    <source>
        <dbReference type="SAM" id="Phobius"/>
    </source>
</evidence>
<protein>
    <submittedName>
        <fullName evidence="2">Uncharacterized protein</fullName>
    </submittedName>
</protein>
<keyword evidence="1" id="KW-0812">Transmembrane</keyword>
<feature type="transmembrane region" description="Helical" evidence="1">
    <location>
        <begin position="7"/>
        <end position="27"/>
    </location>
</feature>